<dbReference type="InParanoid" id="A0A7N2MLZ9"/>
<organism evidence="2 3">
    <name type="scientific">Quercus lobata</name>
    <name type="common">Valley oak</name>
    <dbReference type="NCBI Taxonomy" id="97700"/>
    <lineage>
        <taxon>Eukaryota</taxon>
        <taxon>Viridiplantae</taxon>
        <taxon>Streptophyta</taxon>
        <taxon>Embryophyta</taxon>
        <taxon>Tracheophyta</taxon>
        <taxon>Spermatophyta</taxon>
        <taxon>Magnoliopsida</taxon>
        <taxon>eudicotyledons</taxon>
        <taxon>Gunneridae</taxon>
        <taxon>Pentapetalae</taxon>
        <taxon>rosids</taxon>
        <taxon>fabids</taxon>
        <taxon>Fagales</taxon>
        <taxon>Fagaceae</taxon>
        <taxon>Quercus</taxon>
    </lineage>
</organism>
<dbReference type="AlphaFoldDB" id="A0A7N2MLZ9"/>
<name>A0A7N2MLZ9_QUELO</name>
<feature type="compositionally biased region" description="Low complexity" evidence="1">
    <location>
        <begin position="136"/>
        <end position="166"/>
    </location>
</feature>
<accession>A0A7N2MLZ9</accession>
<feature type="region of interest" description="Disordered" evidence="1">
    <location>
        <begin position="136"/>
        <end position="190"/>
    </location>
</feature>
<evidence type="ECO:0000313" key="2">
    <source>
        <dbReference type="EnsemblPlants" id="QL09p052161:mrna"/>
    </source>
</evidence>
<dbReference type="EnsemblPlants" id="QL09p052161:mrna">
    <property type="protein sequence ID" value="QL09p052161:mrna"/>
    <property type="gene ID" value="QL09p052161"/>
</dbReference>
<reference evidence="2 3" key="1">
    <citation type="journal article" date="2016" name="G3 (Bethesda)">
        <title>First Draft Assembly and Annotation of the Genome of a California Endemic Oak Quercus lobata Nee (Fagaceae).</title>
        <authorList>
            <person name="Sork V.L."/>
            <person name="Fitz-Gibbon S.T."/>
            <person name="Puiu D."/>
            <person name="Crepeau M."/>
            <person name="Gugger P.F."/>
            <person name="Sherman R."/>
            <person name="Stevens K."/>
            <person name="Langley C.H."/>
            <person name="Pellegrini M."/>
            <person name="Salzberg S.L."/>
        </authorList>
    </citation>
    <scope>NUCLEOTIDE SEQUENCE [LARGE SCALE GENOMIC DNA]</scope>
    <source>
        <strain evidence="2 3">cv. SW786</strain>
    </source>
</reference>
<feature type="compositionally biased region" description="Basic and acidic residues" evidence="1">
    <location>
        <begin position="175"/>
        <end position="187"/>
    </location>
</feature>
<sequence length="370" mass="41348">MAMSVLLGLDASTRMGMQHRNLNSNKKKKTLFSGSGCDEESAISMLSSTSASTSSAAMSGEKKRKACNVIRMKVPKDFKLEDYNKESDAKTVTDSTCTTDSCCSSTTMMNGDDGIRKKERIVVKINLAAWRQRKAQQQQMESSSSTQAINTCSEKQQQQQMESSSSTQAINTCSEKQEIQKEEEGKVKGNSLELKLESSKRKLQLRYQQVQNAKRKIQLQPGVRVLRFYLSLGKENMVEHIGDIPSVYKWEMMNKAVHAADRGGNLNEIHVLAPFGSHTLYVHQAVRMQVTELGSVKGEDGMNMEMLFLPNLPSSPSAKQHSKQSNLQSTTTSTMLSLKETLKKSLKPYCIFTHFLHASLLLSYLILNRP</sequence>
<protein>
    <submittedName>
        <fullName evidence="2">Uncharacterized protein</fullName>
    </submittedName>
</protein>
<dbReference type="EMBL" id="LRBV02000009">
    <property type="status" value="NOT_ANNOTATED_CDS"/>
    <property type="molecule type" value="Genomic_DNA"/>
</dbReference>
<proteinExistence type="predicted"/>
<keyword evidence="3" id="KW-1185">Reference proteome</keyword>
<evidence type="ECO:0000313" key="3">
    <source>
        <dbReference type="Proteomes" id="UP000594261"/>
    </source>
</evidence>
<reference evidence="2" key="2">
    <citation type="submission" date="2021-01" db="UniProtKB">
        <authorList>
            <consortium name="EnsemblPlants"/>
        </authorList>
    </citation>
    <scope>IDENTIFICATION</scope>
</reference>
<evidence type="ECO:0000256" key="1">
    <source>
        <dbReference type="SAM" id="MobiDB-lite"/>
    </source>
</evidence>
<dbReference type="Proteomes" id="UP000594261">
    <property type="component" value="Chromosome 9"/>
</dbReference>
<dbReference type="Gramene" id="QL09p052161:mrna">
    <property type="protein sequence ID" value="QL09p052161:mrna"/>
    <property type="gene ID" value="QL09p052161"/>
</dbReference>